<evidence type="ECO:0000313" key="1">
    <source>
        <dbReference type="EMBL" id="BDG01563.1"/>
    </source>
</evidence>
<keyword evidence="2" id="KW-1185">Reference proteome</keyword>
<evidence type="ECO:0000313" key="2">
    <source>
        <dbReference type="Proteomes" id="UP001162891"/>
    </source>
</evidence>
<protein>
    <submittedName>
        <fullName evidence="1">CoA transferase</fullName>
    </submittedName>
</protein>
<dbReference type="Pfam" id="PF02515">
    <property type="entry name" value="CoA_transf_3"/>
    <property type="match status" value="1"/>
</dbReference>
<gene>
    <name evidence="1" type="ORF">AMOR_05590</name>
</gene>
<sequence>MPLPLEGIRVLDLSRLLPGPYATLVLADLGADVVKVEDPGGGDWIRWMPPLAGAQSGAYHALNRNKRSLALDLARPDGRAAFLRLAGRADAIVESFRPGVLDRLGLGYEALRAVNPGLVLCSITGYGQDGPYATRAGHDLDYCAVAGVLALCGPPEAPAPPGVQLADVAGGAWPAVTGMLAALVGRAATGRGAHVDVSMTEGALALLAMPLGIAAARGTPLARGRELLSGGAACYGVYETRDRRFVALGALEPKFFAAFCEAAGRPELAERQLEGGGAGPRAELEAIFASRTRDEWAAFAAAHDVCLAPVLEGDEPRADPQLAARGAFVEVDTPWEGRAIPGVASPVRIRGVAAPRRPAPRLGEHGAEVLAEAGFGAEEIAALRAGGVLGG</sequence>
<dbReference type="InterPro" id="IPR023606">
    <property type="entry name" value="CoA-Trfase_III_dom_1_sf"/>
</dbReference>
<dbReference type="Proteomes" id="UP001162891">
    <property type="component" value="Chromosome"/>
</dbReference>
<dbReference type="InterPro" id="IPR003673">
    <property type="entry name" value="CoA-Trfase_fam_III"/>
</dbReference>
<proteinExistence type="predicted"/>
<organism evidence="1 2">
    <name type="scientific">Anaeromyxobacter oryzae</name>
    <dbReference type="NCBI Taxonomy" id="2918170"/>
    <lineage>
        <taxon>Bacteria</taxon>
        <taxon>Pseudomonadati</taxon>
        <taxon>Myxococcota</taxon>
        <taxon>Myxococcia</taxon>
        <taxon>Myxococcales</taxon>
        <taxon>Cystobacterineae</taxon>
        <taxon>Anaeromyxobacteraceae</taxon>
        <taxon>Anaeromyxobacter</taxon>
    </lineage>
</organism>
<dbReference type="EMBL" id="AP025591">
    <property type="protein sequence ID" value="BDG01563.1"/>
    <property type="molecule type" value="Genomic_DNA"/>
</dbReference>
<dbReference type="PANTHER" id="PTHR48228:SF5">
    <property type="entry name" value="ALPHA-METHYLACYL-COA RACEMASE"/>
    <property type="match status" value="1"/>
</dbReference>
<dbReference type="GO" id="GO:0016740">
    <property type="term" value="F:transferase activity"/>
    <property type="evidence" value="ECO:0007669"/>
    <property type="project" value="UniProtKB-KW"/>
</dbReference>
<keyword evidence="1" id="KW-0808">Transferase</keyword>
<dbReference type="PANTHER" id="PTHR48228">
    <property type="entry name" value="SUCCINYL-COA--D-CITRAMALATE COA-TRANSFERASE"/>
    <property type="match status" value="1"/>
</dbReference>
<accession>A0ABM7WQ21</accession>
<dbReference type="RefSeq" id="WP_248358211.1">
    <property type="nucleotide sequence ID" value="NZ_AP025591.1"/>
</dbReference>
<dbReference type="SUPFAM" id="SSF89796">
    <property type="entry name" value="CoA-transferase family III (CaiB/BaiF)"/>
    <property type="match status" value="1"/>
</dbReference>
<dbReference type="InterPro" id="IPR050509">
    <property type="entry name" value="CoA-transferase_III"/>
</dbReference>
<reference evidence="2" key="1">
    <citation type="journal article" date="2022" name="Int. J. Syst. Evol. Microbiol.">
        <title>Anaeromyxobacter oryzae sp. nov., Anaeromyxobacter diazotrophicus sp. nov. and Anaeromyxobacter paludicola sp. nov., isolated from paddy soils.</title>
        <authorList>
            <person name="Itoh H."/>
            <person name="Xu Z."/>
            <person name="Mise K."/>
            <person name="Masuda Y."/>
            <person name="Ushijima N."/>
            <person name="Hayakawa C."/>
            <person name="Shiratori Y."/>
            <person name="Senoo K."/>
        </authorList>
    </citation>
    <scope>NUCLEOTIDE SEQUENCE [LARGE SCALE GENOMIC DNA]</scope>
    <source>
        <strain evidence="2">Red232</strain>
    </source>
</reference>
<name>A0ABM7WQ21_9BACT</name>
<dbReference type="Gene3D" id="3.40.50.10540">
    <property type="entry name" value="Crotonobetainyl-coa:carnitine coa-transferase, domain 1"/>
    <property type="match status" value="2"/>
</dbReference>